<organism evidence="3">
    <name type="scientific">Gongylonema pulchrum</name>
    <dbReference type="NCBI Taxonomy" id="637853"/>
    <lineage>
        <taxon>Eukaryota</taxon>
        <taxon>Metazoa</taxon>
        <taxon>Ecdysozoa</taxon>
        <taxon>Nematoda</taxon>
        <taxon>Chromadorea</taxon>
        <taxon>Rhabditida</taxon>
        <taxon>Spirurina</taxon>
        <taxon>Spiruromorpha</taxon>
        <taxon>Spiruroidea</taxon>
        <taxon>Gongylonematidae</taxon>
        <taxon>Gongylonema</taxon>
    </lineage>
</organism>
<dbReference type="AlphaFoldDB" id="A0A183DQG5"/>
<name>A0A183DQG5_9BILA</name>
<dbReference type="WBParaSite" id="GPUH_0001096901-mRNA-1">
    <property type="protein sequence ID" value="GPUH_0001096901-mRNA-1"/>
    <property type="gene ID" value="GPUH_0001096901"/>
</dbReference>
<proteinExistence type="predicted"/>
<dbReference type="EMBL" id="UYRT01078258">
    <property type="protein sequence ID" value="VDN18134.1"/>
    <property type="molecule type" value="Genomic_DNA"/>
</dbReference>
<keyword evidence="2" id="KW-1185">Reference proteome</keyword>
<reference evidence="3" key="1">
    <citation type="submission" date="2016-06" db="UniProtKB">
        <authorList>
            <consortium name="WormBaseParasite"/>
        </authorList>
    </citation>
    <scope>IDENTIFICATION</scope>
</reference>
<gene>
    <name evidence="1" type="ORF">GPUH_LOCUS10956</name>
</gene>
<protein>
    <submittedName>
        <fullName evidence="3">Kinesin motor domain-containing protein</fullName>
    </submittedName>
</protein>
<evidence type="ECO:0000313" key="3">
    <source>
        <dbReference type="WBParaSite" id="GPUH_0001096901-mRNA-1"/>
    </source>
</evidence>
<reference evidence="1 2" key="2">
    <citation type="submission" date="2018-11" db="EMBL/GenBank/DDBJ databases">
        <authorList>
            <consortium name="Pathogen Informatics"/>
        </authorList>
    </citation>
    <scope>NUCLEOTIDE SEQUENCE [LARGE SCALE GENOMIC DNA]</scope>
</reference>
<sequence length="78" mass="8451">MTECRNPVTTTDAVQQSAQQSEEFMGIAPLEVARKRTGSRAGPGPCAPGYNVLRQSRLGTVARIHLAPVSRLDRITDD</sequence>
<evidence type="ECO:0000313" key="1">
    <source>
        <dbReference type="EMBL" id="VDN18134.1"/>
    </source>
</evidence>
<dbReference type="Proteomes" id="UP000271098">
    <property type="component" value="Unassembled WGS sequence"/>
</dbReference>
<accession>A0A183DQG5</accession>
<evidence type="ECO:0000313" key="2">
    <source>
        <dbReference type="Proteomes" id="UP000271098"/>
    </source>
</evidence>